<comment type="caution">
    <text evidence="1">The sequence shown here is derived from an EMBL/GenBank/DDBJ whole genome shotgun (WGS) entry which is preliminary data.</text>
</comment>
<accession>A0A6N4E4B2</accession>
<evidence type="ECO:0000313" key="2">
    <source>
        <dbReference type="Proteomes" id="UP000250928"/>
    </source>
</evidence>
<name>A0A6N4E4B2_9GAMM</name>
<organism evidence="1 2">
    <name type="scientific">Candidatus Sedimenticola endophacoides</name>
    <dbReference type="NCBI Taxonomy" id="2548426"/>
    <lineage>
        <taxon>Bacteria</taxon>
        <taxon>Pseudomonadati</taxon>
        <taxon>Pseudomonadota</taxon>
        <taxon>Gammaproteobacteria</taxon>
        <taxon>Chromatiales</taxon>
        <taxon>Sedimenticolaceae</taxon>
        <taxon>Sedimenticola</taxon>
    </lineage>
</organism>
<gene>
    <name evidence="1" type="ORF">C3L24_01255</name>
</gene>
<protein>
    <submittedName>
        <fullName evidence="1">Uncharacterized protein</fullName>
    </submittedName>
</protein>
<dbReference type="Proteomes" id="UP000250928">
    <property type="component" value="Unassembled WGS sequence"/>
</dbReference>
<dbReference type="EMBL" id="PQCO01000081">
    <property type="protein sequence ID" value="PUE05401.1"/>
    <property type="molecule type" value="Genomic_DNA"/>
</dbReference>
<reference evidence="1 2" key="1">
    <citation type="submission" date="2018-01" db="EMBL/GenBank/DDBJ databases">
        <title>Novel co-symbiosis in the lucinid bivalve Phacoides pectinatus.</title>
        <authorList>
            <person name="Lim S.J."/>
            <person name="Davis B.G."/>
            <person name="Gill D.E."/>
            <person name="Engel A.S."/>
            <person name="Anderson L.C."/>
            <person name="Campbell B.J."/>
        </authorList>
    </citation>
    <scope>NUCLEOTIDE SEQUENCE [LARGE SCALE GENOMIC DNA]</scope>
    <source>
        <strain evidence="1">N3_P5</strain>
    </source>
</reference>
<evidence type="ECO:0000313" key="1">
    <source>
        <dbReference type="EMBL" id="PUE05401.1"/>
    </source>
</evidence>
<sequence>MTCEFTQPSNLPVADGTYRLVETYHYCWDLNGQQSRITVPEGFTYPELFIKKGAPRSTN</sequence>
<proteinExistence type="predicted"/>
<dbReference type="AlphaFoldDB" id="A0A6N4E4B2"/>